<dbReference type="PANTHER" id="PTHR31234:SF54">
    <property type="entry name" value="LATE EMBRYOGENESIS ABUNDANT PROTEIN LEA-2 SUBGROUP DOMAIN-CONTAINING PROTEIN"/>
    <property type="match status" value="1"/>
</dbReference>
<dbReference type="OrthoDB" id="748092at2759"/>
<dbReference type="OMA" id="CEESCNN"/>
<keyword evidence="2 5" id="KW-0812">Transmembrane</keyword>
<dbReference type="GO" id="GO:0098542">
    <property type="term" value="P:defense response to other organism"/>
    <property type="evidence" value="ECO:0007669"/>
    <property type="project" value="InterPro"/>
</dbReference>
<evidence type="ECO:0000256" key="1">
    <source>
        <dbReference type="ARBA" id="ARBA00004167"/>
    </source>
</evidence>
<proteinExistence type="predicted"/>
<comment type="subcellular location">
    <subcellularLocation>
        <location evidence="1">Membrane</location>
        <topology evidence="1">Single-pass membrane protein</topology>
    </subcellularLocation>
</comment>
<dbReference type="GO" id="GO:0016020">
    <property type="term" value="C:membrane"/>
    <property type="evidence" value="ECO:0007669"/>
    <property type="project" value="UniProtKB-SubCell"/>
</dbReference>
<dbReference type="Pfam" id="PF03168">
    <property type="entry name" value="LEA_2"/>
    <property type="match status" value="1"/>
</dbReference>
<sequence length="242" mass="26912">MQQRTPCPIIAGAVTYAMAFSIERFCFLVLCSFLCIATLVGVASITIIFVLRPRKPIFSLQSLRLDSFKVDSSSTSWDVYISSVVSLTLNAKNPNKVGLRYSSSRLHISSAAGNPIGVVEVAEFCQPPHSNNVSVQTHVVLQHVSIRQLTSDTIAFNDLDSSPKSLVVVKVRILGDIRARLLLFHLTLPNIKVALDCEINIDYRSFLLSNLVYPMKRDQYNKVPLFTKLPSFSNNCSISIYI</sequence>
<evidence type="ECO:0000256" key="3">
    <source>
        <dbReference type="ARBA" id="ARBA00022989"/>
    </source>
</evidence>
<evidence type="ECO:0000259" key="6">
    <source>
        <dbReference type="Pfam" id="PF03168"/>
    </source>
</evidence>
<dbReference type="GeneID" id="104609265"/>
<keyword evidence="4 5" id="KW-0472">Membrane</keyword>
<accession>A0A1U8B3F8</accession>
<dbReference type="InterPro" id="IPR044839">
    <property type="entry name" value="NDR1-like"/>
</dbReference>
<keyword evidence="7" id="KW-1185">Reference proteome</keyword>
<dbReference type="PANTHER" id="PTHR31234">
    <property type="entry name" value="LATE EMBRYOGENESIS ABUNDANT (LEA) HYDROXYPROLINE-RICH GLYCOPROTEIN FAMILY"/>
    <property type="match status" value="1"/>
</dbReference>
<dbReference type="RefSeq" id="XP_010273827.2">
    <property type="nucleotide sequence ID" value="XM_010275525.2"/>
</dbReference>
<feature type="domain" description="Late embryogenesis abundant protein LEA-2 subgroup" evidence="6">
    <location>
        <begin position="88"/>
        <end position="177"/>
    </location>
</feature>
<dbReference type="Proteomes" id="UP000189703">
    <property type="component" value="Unplaced"/>
</dbReference>
<protein>
    <submittedName>
        <fullName evidence="8">Uncharacterized protein LOC104609265 isoform X1</fullName>
    </submittedName>
</protein>
<dbReference type="InParanoid" id="A0A1U8B3F8"/>
<evidence type="ECO:0000256" key="4">
    <source>
        <dbReference type="ARBA" id="ARBA00023136"/>
    </source>
</evidence>
<gene>
    <name evidence="8" type="primary">LOC104609265</name>
</gene>
<evidence type="ECO:0000313" key="8">
    <source>
        <dbReference type="RefSeq" id="XP_010273827.2"/>
    </source>
</evidence>
<organism evidence="7 8">
    <name type="scientific">Nelumbo nucifera</name>
    <name type="common">Sacred lotus</name>
    <dbReference type="NCBI Taxonomy" id="4432"/>
    <lineage>
        <taxon>Eukaryota</taxon>
        <taxon>Viridiplantae</taxon>
        <taxon>Streptophyta</taxon>
        <taxon>Embryophyta</taxon>
        <taxon>Tracheophyta</taxon>
        <taxon>Spermatophyta</taxon>
        <taxon>Magnoliopsida</taxon>
        <taxon>Proteales</taxon>
        <taxon>Nelumbonaceae</taxon>
        <taxon>Nelumbo</taxon>
    </lineage>
</organism>
<evidence type="ECO:0000256" key="2">
    <source>
        <dbReference type="ARBA" id="ARBA00022692"/>
    </source>
</evidence>
<dbReference type="KEGG" id="nnu:104609265"/>
<reference evidence="8" key="1">
    <citation type="submission" date="2025-08" db="UniProtKB">
        <authorList>
            <consortium name="RefSeq"/>
        </authorList>
    </citation>
    <scope>IDENTIFICATION</scope>
</reference>
<dbReference type="AlphaFoldDB" id="A0A1U8B3F8"/>
<keyword evidence="3 5" id="KW-1133">Transmembrane helix</keyword>
<evidence type="ECO:0000313" key="7">
    <source>
        <dbReference type="Proteomes" id="UP000189703"/>
    </source>
</evidence>
<feature type="transmembrane region" description="Helical" evidence="5">
    <location>
        <begin position="27"/>
        <end position="51"/>
    </location>
</feature>
<dbReference type="InterPro" id="IPR004864">
    <property type="entry name" value="LEA_2"/>
</dbReference>
<dbReference type="eggNOG" id="ENOG502RZV0">
    <property type="taxonomic scope" value="Eukaryota"/>
</dbReference>
<name>A0A1U8B3F8_NELNU</name>
<evidence type="ECO:0000256" key="5">
    <source>
        <dbReference type="SAM" id="Phobius"/>
    </source>
</evidence>